<protein>
    <submittedName>
        <fullName evidence="8">Cytochrome P450</fullName>
    </submittedName>
</protein>
<dbReference type="SUPFAM" id="SSF48264">
    <property type="entry name" value="Cytochrome P450"/>
    <property type="match status" value="1"/>
</dbReference>
<dbReference type="EMBL" id="JAUZMZ010000332">
    <property type="protein sequence ID" value="MEE2035485.1"/>
    <property type="molecule type" value="Genomic_DNA"/>
</dbReference>
<dbReference type="InterPro" id="IPR002397">
    <property type="entry name" value="Cyt_P450_B"/>
</dbReference>
<gene>
    <name evidence="8" type="ORF">Q8814_25845</name>
</gene>
<sequence>MTSSRPPSADLDLFADDILTDPYPTFTALRELAPVVHLPTNNVYALTRYDVIRDALNDPATFSSRAIGFNPMVNDALQGTSLASDPPIHTELRATLTENLSPRALRGLKGTITAKADALVADLVSEGSFEAIDALARAFPLEVVADLIGFTGTARENMLRWGQAAMEVIGPLNRRTAENFPIAGELYEWCSKVQAEDLTPGSVGRGIFDAEARGAIPANTAGHIIHQYLGAGVDTTITALGNIVALFSAHPDQFALIRENPALVPAAFNEVLRFWAPLHAWGRTVTEDVDIDGILVPAGSQVAILFGAGNRDPRHYENPDTFLVERNPVDHLSFGYGPHGCAGQGLARLEAHAVIAALATHAQRLVAGEPVRVPGNITRSIDRLEILKVVPA</sequence>
<keyword evidence="2 7" id="KW-0349">Heme</keyword>
<dbReference type="PANTHER" id="PTHR46696:SF1">
    <property type="entry name" value="CYTOCHROME P450 YJIB-RELATED"/>
    <property type="match status" value="1"/>
</dbReference>
<comment type="caution">
    <text evidence="8">The sequence shown here is derived from an EMBL/GenBank/DDBJ whole genome shotgun (WGS) entry which is preliminary data.</text>
</comment>
<dbReference type="PRINTS" id="PR00359">
    <property type="entry name" value="BP450"/>
</dbReference>
<keyword evidence="5 7" id="KW-0408">Iron</keyword>
<keyword evidence="6 7" id="KW-0503">Monooxygenase</keyword>
<dbReference type="Pfam" id="PF00067">
    <property type="entry name" value="p450"/>
    <property type="match status" value="1"/>
</dbReference>
<evidence type="ECO:0000313" key="9">
    <source>
        <dbReference type="Proteomes" id="UP001331936"/>
    </source>
</evidence>
<dbReference type="InterPro" id="IPR001128">
    <property type="entry name" value="Cyt_P450"/>
</dbReference>
<keyword evidence="4 7" id="KW-0560">Oxidoreductase</keyword>
<dbReference type="PROSITE" id="PS00086">
    <property type="entry name" value="CYTOCHROME_P450"/>
    <property type="match status" value="1"/>
</dbReference>
<name>A0ABU7K001_9NOCA</name>
<dbReference type="InterPro" id="IPR017972">
    <property type="entry name" value="Cyt_P450_CS"/>
</dbReference>
<evidence type="ECO:0000313" key="8">
    <source>
        <dbReference type="EMBL" id="MEE2035485.1"/>
    </source>
</evidence>
<dbReference type="PRINTS" id="PR00385">
    <property type="entry name" value="P450"/>
</dbReference>
<accession>A0ABU7K001</accession>
<evidence type="ECO:0000256" key="7">
    <source>
        <dbReference type="RuleBase" id="RU000461"/>
    </source>
</evidence>
<dbReference type="Proteomes" id="UP001331936">
    <property type="component" value="Unassembled WGS sequence"/>
</dbReference>
<evidence type="ECO:0000256" key="4">
    <source>
        <dbReference type="ARBA" id="ARBA00023002"/>
    </source>
</evidence>
<dbReference type="RefSeq" id="WP_330154785.1">
    <property type="nucleotide sequence ID" value="NZ_JAUZMZ010000332.1"/>
</dbReference>
<evidence type="ECO:0000256" key="2">
    <source>
        <dbReference type="ARBA" id="ARBA00022617"/>
    </source>
</evidence>
<reference evidence="8 9" key="1">
    <citation type="submission" date="2023-08" db="EMBL/GenBank/DDBJ databases">
        <authorList>
            <person name="Girao M."/>
            <person name="Carvalho M.F."/>
        </authorList>
    </citation>
    <scope>NUCLEOTIDE SEQUENCE [LARGE SCALE GENOMIC DNA]</scope>
    <source>
        <strain evidence="8 9">CC-R104</strain>
    </source>
</reference>
<proteinExistence type="inferred from homology"/>
<evidence type="ECO:0000256" key="1">
    <source>
        <dbReference type="ARBA" id="ARBA00010617"/>
    </source>
</evidence>
<evidence type="ECO:0000256" key="5">
    <source>
        <dbReference type="ARBA" id="ARBA00023004"/>
    </source>
</evidence>
<comment type="similarity">
    <text evidence="1 7">Belongs to the cytochrome P450 family.</text>
</comment>
<dbReference type="InterPro" id="IPR036396">
    <property type="entry name" value="Cyt_P450_sf"/>
</dbReference>
<evidence type="ECO:0000256" key="6">
    <source>
        <dbReference type="ARBA" id="ARBA00023033"/>
    </source>
</evidence>
<dbReference type="PANTHER" id="PTHR46696">
    <property type="entry name" value="P450, PUTATIVE (EUROFUNG)-RELATED"/>
    <property type="match status" value="1"/>
</dbReference>
<evidence type="ECO:0000256" key="3">
    <source>
        <dbReference type="ARBA" id="ARBA00022723"/>
    </source>
</evidence>
<dbReference type="Gene3D" id="1.10.630.10">
    <property type="entry name" value="Cytochrome P450"/>
    <property type="match status" value="1"/>
</dbReference>
<organism evidence="8 9">
    <name type="scientific">Rhodococcus chondri</name>
    <dbReference type="NCBI Taxonomy" id="3065941"/>
    <lineage>
        <taxon>Bacteria</taxon>
        <taxon>Bacillati</taxon>
        <taxon>Actinomycetota</taxon>
        <taxon>Actinomycetes</taxon>
        <taxon>Mycobacteriales</taxon>
        <taxon>Nocardiaceae</taxon>
        <taxon>Rhodococcus</taxon>
    </lineage>
</organism>
<keyword evidence="9" id="KW-1185">Reference proteome</keyword>
<keyword evidence="3 7" id="KW-0479">Metal-binding</keyword>